<organism evidence="2 3">
    <name type="scientific">Fusarium mundagurra</name>
    <dbReference type="NCBI Taxonomy" id="1567541"/>
    <lineage>
        <taxon>Eukaryota</taxon>
        <taxon>Fungi</taxon>
        <taxon>Dikarya</taxon>
        <taxon>Ascomycota</taxon>
        <taxon>Pezizomycotina</taxon>
        <taxon>Sordariomycetes</taxon>
        <taxon>Hypocreomycetidae</taxon>
        <taxon>Hypocreales</taxon>
        <taxon>Nectriaceae</taxon>
        <taxon>Fusarium</taxon>
        <taxon>Fusarium fujikuroi species complex</taxon>
    </lineage>
</organism>
<keyword evidence="3" id="KW-1185">Reference proteome</keyword>
<dbReference type="InterPro" id="IPR036334">
    <property type="entry name" value="Bubble_sf"/>
</dbReference>
<name>A0A8H5Y882_9HYPO</name>
<dbReference type="Pfam" id="PF09227">
    <property type="entry name" value="Bubble"/>
    <property type="match status" value="1"/>
</dbReference>
<proteinExistence type="predicted"/>
<sequence>MKFAIILTTFWVAAVTAAPADNELFSRDDCGKGGAPYTRRTNSKCGTGNGQHTYCGCDRTGIVQCIGGHWREIYGCPVTVVMCYGTGAGASCRPLFSPP</sequence>
<dbReference type="InterPro" id="IPR015308">
    <property type="entry name" value="Bubble"/>
</dbReference>
<accession>A0A8H5Y882</accession>
<dbReference type="Proteomes" id="UP000544331">
    <property type="component" value="Unassembled WGS sequence"/>
</dbReference>
<protein>
    <submittedName>
        <fullName evidence="2">Bubble</fullName>
    </submittedName>
</protein>
<dbReference type="AlphaFoldDB" id="A0A8H5Y882"/>
<evidence type="ECO:0000313" key="3">
    <source>
        <dbReference type="Proteomes" id="UP000544331"/>
    </source>
</evidence>
<gene>
    <name evidence="2" type="ORF">FMUND_11503</name>
</gene>
<feature type="signal peptide" evidence="1">
    <location>
        <begin position="1"/>
        <end position="17"/>
    </location>
</feature>
<comment type="caution">
    <text evidence="2">The sequence shown here is derived from an EMBL/GenBank/DDBJ whole genome shotgun (WGS) entry which is preliminary data.</text>
</comment>
<dbReference type="OrthoDB" id="4233737at2759"/>
<dbReference type="SUPFAM" id="SSF103565">
    <property type="entry name" value="Bubble protein"/>
    <property type="match status" value="1"/>
</dbReference>
<reference evidence="2 3" key="1">
    <citation type="submission" date="2020-05" db="EMBL/GenBank/DDBJ databases">
        <title>Identification and distribution of gene clusters putatively required for synthesis of sphingolipid metabolism inhibitors in phylogenetically diverse species of the filamentous fungus Fusarium.</title>
        <authorList>
            <person name="Kim H.-S."/>
            <person name="Busman M."/>
            <person name="Brown D.W."/>
            <person name="Divon H."/>
            <person name="Uhlig S."/>
            <person name="Proctor R.H."/>
        </authorList>
    </citation>
    <scope>NUCLEOTIDE SEQUENCE [LARGE SCALE GENOMIC DNA]</scope>
    <source>
        <strain evidence="2 3">NRRL 66235</strain>
    </source>
</reference>
<dbReference type="EMBL" id="JAAOAN010000450">
    <property type="protein sequence ID" value="KAF5706592.1"/>
    <property type="molecule type" value="Genomic_DNA"/>
</dbReference>
<feature type="chain" id="PRO_5034730360" evidence="1">
    <location>
        <begin position="18"/>
        <end position="99"/>
    </location>
</feature>
<dbReference type="Gene3D" id="2.30.130.50">
    <property type="match status" value="1"/>
</dbReference>
<keyword evidence="1" id="KW-0732">Signal</keyword>
<evidence type="ECO:0000313" key="2">
    <source>
        <dbReference type="EMBL" id="KAF5706592.1"/>
    </source>
</evidence>
<dbReference type="CDD" id="cd22742">
    <property type="entry name" value="BUBL-like"/>
    <property type="match status" value="1"/>
</dbReference>
<evidence type="ECO:0000256" key="1">
    <source>
        <dbReference type="SAM" id="SignalP"/>
    </source>
</evidence>